<gene>
    <name evidence="1" type="ORF">H2199_003368</name>
</gene>
<evidence type="ECO:0000313" key="2">
    <source>
        <dbReference type="Proteomes" id="UP001172680"/>
    </source>
</evidence>
<dbReference type="Proteomes" id="UP001172680">
    <property type="component" value="Unassembled WGS sequence"/>
</dbReference>
<keyword evidence="2" id="KW-1185">Reference proteome</keyword>
<comment type="caution">
    <text evidence="1">The sequence shown here is derived from an EMBL/GenBank/DDBJ whole genome shotgun (WGS) entry which is preliminary data.</text>
</comment>
<reference evidence="1" key="1">
    <citation type="submission" date="2022-10" db="EMBL/GenBank/DDBJ databases">
        <title>Culturing micro-colonial fungi from biological soil crusts in the Mojave desert and describing Neophaeococcomyces mojavensis, and introducing the new genera and species Taxawa tesnikishii.</title>
        <authorList>
            <person name="Kurbessoian T."/>
            <person name="Stajich J.E."/>
        </authorList>
    </citation>
    <scope>NUCLEOTIDE SEQUENCE</scope>
    <source>
        <strain evidence="1">JES_115</strain>
    </source>
</reference>
<evidence type="ECO:0000313" key="1">
    <source>
        <dbReference type="EMBL" id="KAJ9645360.1"/>
    </source>
</evidence>
<organism evidence="1 2">
    <name type="scientific">Coniosporium tulheliwenetii</name>
    <dbReference type="NCBI Taxonomy" id="3383036"/>
    <lineage>
        <taxon>Eukaryota</taxon>
        <taxon>Fungi</taxon>
        <taxon>Dikarya</taxon>
        <taxon>Ascomycota</taxon>
        <taxon>Pezizomycotina</taxon>
        <taxon>Dothideomycetes</taxon>
        <taxon>Dothideomycetes incertae sedis</taxon>
        <taxon>Coniosporium</taxon>
    </lineage>
</organism>
<accession>A0ACC2ZCJ6</accession>
<dbReference type="EMBL" id="JAPDRP010000008">
    <property type="protein sequence ID" value="KAJ9645360.1"/>
    <property type="molecule type" value="Genomic_DNA"/>
</dbReference>
<name>A0ACC2ZCJ6_9PEZI</name>
<sequence>MRSAGDRVFDVAELRCLILFHFSHSLEDTLEDLQSLLHLTAVNRSLRNYVLGDPRCRRLLYLDAVTCDSIAANLSEKHVSGSKEIICDVCSCVPSSDFPEDLAVNPLLRYHFPELCFDWDNGCLTVFLGRSALSNLFGSARSCEEASCREMLLTQPPPTRLYVTGWRKRGVWLPVDKGVVRMGEVLDVIETVKAEEMEAEVI</sequence>
<protein>
    <submittedName>
        <fullName evidence="1">Uncharacterized protein</fullName>
    </submittedName>
</protein>
<proteinExistence type="predicted"/>